<dbReference type="GO" id="GO:0016020">
    <property type="term" value="C:membrane"/>
    <property type="evidence" value="ECO:0007669"/>
    <property type="project" value="UniProtKB-SubCell"/>
</dbReference>
<dbReference type="SUPFAM" id="SSF103481">
    <property type="entry name" value="Multidrug resistance efflux transporter EmrE"/>
    <property type="match status" value="2"/>
</dbReference>
<feature type="transmembrane region" description="Helical" evidence="7">
    <location>
        <begin position="156"/>
        <end position="176"/>
    </location>
</feature>
<feature type="transmembrane region" description="Helical" evidence="7">
    <location>
        <begin position="283"/>
        <end position="301"/>
    </location>
</feature>
<organism evidence="8 9">
    <name type="scientific">Cnuibacter physcomitrellae</name>
    <dbReference type="NCBI Taxonomy" id="1619308"/>
    <lineage>
        <taxon>Bacteria</taxon>
        <taxon>Bacillati</taxon>
        <taxon>Actinomycetota</taxon>
        <taxon>Actinomycetes</taxon>
        <taxon>Micrococcales</taxon>
        <taxon>Microbacteriaceae</taxon>
        <taxon>Cnuibacter</taxon>
    </lineage>
</organism>
<feature type="transmembrane region" description="Helical" evidence="7">
    <location>
        <begin position="77"/>
        <end position="95"/>
    </location>
</feature>
<evidence type="ECO:0000256" key="7">
    <source>
        <dbReference type="SAM" id="Phobius"/>
    </source>
</evidence>
<evidence type="ECO:0000256" key="4">
    <source>
        <dbReference type="ARBA" id="ARBA00022989"/>
    </source>
</evidence>
<sequence>MTTTATRTAAAGLVIALISAAAFGTSGAFVKPLLDAGWSPVAAVTVRAAGGGLVLLIPALVALRGRWRMLWLAWKQVVAYALIAVVGCQVFYFAALESLDVGTALLIEYSAPVLLVLFAWARSRVRPQTLTILGAIVSILGLALVVGPGGSQGFDLLGVAFASLAALCLAGYYLIIAAPGGDLPPVTLVSAGLLLSAVVLGALGTTGLVPFTFSSTDPVVLGASVPWWIPMAVVVLVATALAYLTGLLAAQRLGSRVASFVGLAEVLFAILLAWLLLGQVPTLLQAAGGALIVLGVVLVKLERGPVATEDEPSLGLTSPHHETPELDRVGLDPLPRPADVPQADQPPAASSSSRSAIRIPSSDAIPSTSSASAGSTAAHPDR</sequence>
<dbReference type="KEGG" id="cphy:B5808_04000"/>
<dbReference type="InterPro" id="IPR050638">
    <property type="entry name" value="AA-Vitamin_Transporters"/>
</dbReference>
<dbReference type="Pfam" id="PF00892">
    <property type="entry name" value="EamA"/>
    <property type="match status" value="2"/>
</dbReference>
<accession>A0A1X9LRE4</accession>
<comment type="subcellular location">
    <subcellularLocation>
        <location evidence="1">Membrane</location>
        <topology evidence="1">Multi-pass membrane protein</topology>
    </subcellularLocation>
</comment>
<dbReference type="PANTHER" id="PTHR32322:SF2">
    <property type="entry name" value="EAMA DOMAIN-CONTAINING PROTEIN"/>
    <property type="match status" value="1"/>
</dbReference>
<feature type="compositionally biased region" description="Low complexity" evidence="6">
    <location>
        <begin position="337"/>
        <end position="382"/>
    </location>
</feature>
<dbReference type="InterPro" id="IPR000620">
    <property type="entry name" value="EamA_dom"/>
</dbReference>
<dbReference type="AlphaFoldDB" id="A0A1X9LRE4"/>
<keyword evidence="9" id="KW-1185">Reference proteome</keyword>
<evidence type="ECO:0000313" key="9">
    <source>
        <dbReference type="Proteomes" id="UP000192775"/>
    </source>
</evidence>
<evidence type="ECO:0000256" key="2">
    <source>
        <dbReference type="ARBA" id="ARBA00007362"/>
    </source>
</evidence>
<feature type="transmembrane region" description="Helical" evidence="7">
    <location>
        <begin position="257"/>
        <end position="277"/>
    </location>
</feature>
<feature type="region of interest" description="Disordered" evidence="6">
    <location>
        <begin position="308"/>
        <end position="382"/>
    </location>
</feature>
<evidence type="ECO:0000256" key="6">
    <source>
        <dbReference type="SAM" id="MobiDB-lite"/>
    </source>
</evidence>
<feature type="transmembrane region" description="Helical" evidence="7">
    <location>
        <begin position="48"/>
        <end position="65"/>
    </location>
</feature>
<dbReference type="EMBL" id="CP020715">
    <property type="protein sequence ID" value="ARJ04480.1"/>
    <property type="molecule type" value="Genomic_DNA"/>
</dbReference>
<evidence type="ECO:0000256" key="1">
    <source>
        <dbReference type="ARBA" id="ARBA00004141"/>
    </source>
</evidence>
<keyword evidence="4 7" id="KW-1133">Transmembrane helix</keyword>
<evidence type="ECO:0000256" key="3">
    <source>
        <dbReference type="ARBA" id="ARBA00022692"/>
    </source>
</evidence>
<feature type="transmembrane region" description="Helical" evidence="7">
    <location>
        <begin position="101"/>
        <end position="120"/>
    </location>
</feature>
<comment type="similarity">
    <text evidence="2">Belongs to the EamA transporter family.</text>
</comment>
<feature type="transmembrane region" description="Helical" evidence="7">
    <location>
        <begin position="188"/>
        <end position="213"/>
    </location>
</feature>
<feature type="transmembrane region" description="Helical" evidence="7">
    <location>
        <begin position="132"/>
        <end position="150"/>
    </location>
</feature>
<dbReference type="InterPro" id="IPR037185">
    <property type="entry name" value="EmrE-like"/>
</dbReference>
<dbReference type="PANTHER" id="PTHR32322">
    <property type="entry name" value="INNER MEMBRANE TRANSPORTER"/>
    <property type="match status" value="1"/>
</dbReference>
<dbReference type="RefSeq" id="WP_085018621.1">
    <property type="nucleotide sequence ID" value="NZ_BMHD01000001.1"/>
</dbReference>
<reference evidence="8 9" key="1">
    <citation type="submission" date="2017-04" db="EMBL/GenBank/DDBJ databases">
        <authorList>
            <person name="Afonso C.L."/>
            <person name="Miller P.J."/>
            <person name="Scott M.A."/>
            <person name="Spackman E."/>
            <person name="Goraichik I."/>
            <person name="Dimitrov K.M."/>
            <person name="Suarez D.L."/>
            <person name="Swayne D.E."/>
        </authorList>
    </citation>
    <scope>NUCLEOTIDE SEQUENCE [LARGE SCALE GENOMIC DNA]</scope>
    <source>
        <strain evidence="9">XA(T)</strain>
    </source>
</reference>
<keyword evidence="5 7" id="KW-0472">Membrane</keyword>
<keyword evidence="3 7" id="KW-0812">Transmembrane</keyword>
<feature type="compositionally biased region" description="Basic and acidic residues" evidence="6">
    <location>
        <begin position="319"/>
        <end position="330"/>
    </location>
</feature>
<feature type="transmembrane region" description="Helical" evidence="7">
    <location>
        <begin position="225"/>
        <end position="250"/>
    </location>
</feature>
<proteinExistence type="inferred from homology"/>
<protein>
    <submittedName>
        <fullName evidence="8">Uncharacterized protein</fullName>
    </submittedName>
</protein>
<evidence type="ECO:0000256" key="5">
    <source>
        <dbReference type="ARBA" id="ARBA00023136"/>
    </source>
</evidence>
<dbReference type="Proteomes" id="UP000192775">
    <property type="component" value="Chromosome"/>
</dbReference>
<gene>
    <name evidence="8" type="ORF">B5808_04000</name>
</gene>
<evidence type="ECO:0000313" key="8">
    <source>
        <dbReference type="EMBL" id="ARJ04480.1"/>
    </source>
</evidence>
<dbReference type="STRING" id="1619308.B5808_04000"/>
<name>A0A1X9LRE4_9MICO</name>